<dbReference type="Pfam" id="PF00753">
    <property type="entry name" value="Lactamase_B"/>
    <property type="match status" value="1"/>
</dbReference>
<gene>
    <name evidence="8" type="ORF">NKR23_g9948</name>
</gene>
<evidence type="ECO:0000313" key="9">
    <source>
        <dbReference type="Proteomes" id="UP001174694"/>
    </source>
</evidence>
<evidence type="ECO:0000256" key="2">
    <source>
        <dbReference type="ARBA" id="ARBA00006759"/>
    </source>
</evidence>
<keyword evidence="5" id="KW-0862">Zinc</keyword>
<evidence type="ECO:0000259" key="7">
    <source>
        <dbReference type="SMART" id="SM00849"/>
    </source>
</evidence>
<dbReference type="InterPro" id="IPR050662">
    <property type="entry name" value="Sec-metab_biosynth-thioest"/>
</dbReference>
<proteinExistence type="inferred from homology"/>
<protein>
    <submittedName>
        <fullName evidence="8">Metallo-beta-lactamase superfamily protein</fullName>
    </submittedName>
</protein>
<organism evidence="8 9">
    <name type="scientific">Pleurostoma richardsiae</name>
    <dbReference type="NCBI Taxonomy" id="41990"/>
    <lineage>
        <taxon>Eukaryota</taxon>
        <taxon>Fungi</taxon>
        <taxon>Dikarya</taxon>
        <taxon>Ascomycota</taxon>
        <taxon>Pezizomycotina</taxon>
        <taxon>Sordariomycetes</taxon>
        <taxon>Sordariomycetidae</taxon>
        <taxon>Calosphaeriales</taxon>
        <taxon>Pleurostomataceae</taxon>
        <taxon>Pleurostoma</taxon>
    </lineage>
</organism>
<keyword evidence="3" id="KW-0479">Metal-binding</keyword>
<name>A0AA38VC28_9PEZI</name>
<evidence type="ECO:0000256" key="3">
    <source>
        <dbReference type="ARBA" id="ARBA00022723"/>
    </source>
</evidence>
<dbReference type="Proteomes" id="UP001174694">
    <property type="component" value="Unassembled WGS sequence"/>
</dbReference>
<dbReference type="Gene3D" id="1.10.10.10">
    <property type="entry name" value="Winged helix-like DNA-binding domain superfamily/Winged helix DNA-binding domain"/>
    <property type="match status" value="1"/>
</dbReference>
<accession>A0AA38VC28</accession>
<feature type="region of interest" description="Disordered" evidence="6">
    <location>
        <begin position="271"/>
        <end position="290"/>
    </location>
</feature>
<dbReference type="SUPFAM" id="SSF56281">
    <property type="entry name" value="Metallo-hydrolase/oxidoreductase"/>
    <property type="match status" value="1"/>
</dbReference>
<keyword evidence="9" id="KW-1185">Reference proteome</keyword>
<dbReference type="SMART" id="SM00849">
    <property type="entry name" value="Lactamase_B"/>
    <property type="match status" value="1"/>
</dbReference>
<dbReference type="AlphaFoldDB" id="A0AA38VC28"/>
<dbReference type="InterPro" id="IPR036388">
    <property type="entry name" value="WH-like_DNA-bd_sf"/>
</dbReference>
<comment type="cofactor">
    <cofactor evidence="1">
        <name>Zn(2+)</name>
        <dbReference type="ChEBI" id="CHEBI:29105"/>
    </cofactor>
</comment>
<dbReference type="Gene3D" id="3.60.15.10">
    <property type="entry name" value="Ribonuclease Z/Hydroxyacylglutathione hydrolase-like"/>
    <property type="match status" value="1"/>
</dbReference>
<evidence type="ECO:0000313" key="8">
    <source>
        <dbReference type="EMBL" id="KAJ9134728.1"/>
    </source>
</evidence>
<comment type="similarity">
    <text evidence="2">Belongs to the metallo-beta-lactamase superfamily. Glyoxalase II family.</text>
</comment>
<dbReference type="EMBL" id="JANBVO010000041">
    <property type="protein sequence ID" value="KAJ9134728.1"/>
    <property type="molecule type" value="Genomic_DNA"/>
</dbReference>
<dbReference type="Pfam" id="PF17778">
    <property type="entry name" value="WHD_BLACT"/>
    <property type="match status" value="1"/>
</dbReference>
<feature type="domain" description="Metallo-beta-lactamase" evidence="7">
    <location>
        <begin position="33"/>
        <end position="189"/>
    </location>
</feature>
<dbReference type="GO" id="GO:0016787">
    <property type="term" value="F:hydrolase activity"/>
    <property type="evidence" value="ECO:0007669"/>
    <property type="project" value="UniProtKB-KW"/>
</dbReference>
<evidence type="ECO:0000256" key="4">
    <source>
        <dbReference type="ARBA" id="ARBA00022801"/>
    </source>
</evidence>
<comment type="caution">
    <text evidence="8">The sequence shown here is derived from an EMBL/GenBank/DDBJ whole genome shotgun (WGS) entry which is preliminary data.</text>
</comment>
<evidence type="ECO:0000256" key="5">
    <source>
        <dbReference type="ARBA" id="ARBA00022833"/>
    </source>
</evidence>
<dbReference type="CDD" id="cd07722">
    <property type="entry name" value="LACTB2-like_MBL-fold"/>
    <property type="match status" value="1"/>
</dbReference>
<dbReference type="InterPro" id="IPR041516">
    <property type="entry name" value="LACTB2_WH"/>
</dbReference>
<dbReference type="GO" id="GO:0044550">
    <property type="term" value="P:secondary metabolite biosynthetic process"/>
    <property type="evidence" value="ECO:0007669"/>
    <property type="project" value="TreeGrafter"/>
</dbReference>
<sequence>MATQLVQLPEVERLSPRCIRILGGNPGKFTLQGTNTYLLGTGSRRLLIDTGEGRPSWIAAIKRTLEEEKASITAALITHWHHDHQGGIRQLLELSPDTKVFKNQGHPQSGQLDITDGQKFEVEGVTLRASHTPGHTVDHMVFVLEEDDALFTGDNVLGHGTAVFEELGTYLDSLEQMKQLFQGIAYPGHGPVIDDGPDRIRYYIRHRRQREEQLIQALQSPCIEQERAEGEGNSWAPIDLVRVIYQDVPENLHLAAQGGLVQILRKLEKEGKVSQDQGKWRLKRDPPTSL</sequence>
<dbReference type="PANTHER" id="PTHR23131:SF0">
    <property type="entry name" value="ENDORIBONUCLEASE LACTB2"/>
    <property type="match status" value="1"/>
</dbReference>
<evidence type="ECO:0000256" key="1">
    <source>
        <dbReference type="ARBA" id="ARBA00001947"/>
    </source>
</evidence>
<dbReference type="InterPro" id="IPR001279">
    <property type="entry name" value="Metallo-B-lactamas"/>
</dbReference>
<keyword evidence="4" id="KW-0378">Hydrolase</keyword>
<dbReference type="FunFam" id="1.10.10.10:FF:000328">
    <property type="entry name" value="Lactamase beta 2"/>
    <property type="match status" value="1"/>
</dbReference>
<dbReference type="GO" id="GO:0046872">
    <property type="term" value="F:metal ion binding"/>
    <property type="evidence" value="ECO:0007669"/>
    <property type="project" value="UniProtKB-KW"/>
</dbReference>
<reference evidence="8" key="1">
    <citation type="submission" date="2022-07" db="EMBL/GenBank/DDBJ databases">
        <title>Fungi with potential for degradation of polypropylene.</title>
        <authorList>
            <person name="Gostincar C."/>
        </authorList>
    </citation>
    <scope>NUCLEOTIDE SEQUENCE</scope>
    <source>
        <strain evidence="8">EXF-13308</strain>
    </source>
</reference>
<dbReference type="PANTHER" id="PTHR23131">
    <property type="entry name" value="ENDORIBONUCLEASE LACTB2"/>
    <property type="match status" value="1"/>
</dbReference>
<dbReference type="InterPro" id="IPR036866">
    <property type="entry name" value="RibonucZ/Hydroxyglut_hydro"/>
</dbReference>
<evidence type="ECO:0000256" key="6">
    <source>
        <dbReference type="SAM" id="MobiDB-lite"/>
    </source>
</evidence>
<dbReference type="FunFam" id="3.60.15.10:FF:000041">
    <property type="entry name" value="Metallo-beta-lactamase domain protein"/>
    <property type="match status" value="1"/>
</dbReference>
<dbReference type="InterPro" id="IPR047921">
    <property type="entry name" value="LACTB2-like_MBL-fold"/>
</dbReference>